<feature type="transmembrane region" description="Helical" evidence="1">
    <location>
        <begin position="146"/>
        <end position="163"/>
    </location>
</feature>
<dbReference type="OrthoDB" id="3685619at2"/>
<dbReference type="InterPro" id="IPR050039">
    <property type="entry name" value="MAB_1171c-like"/>
</dbReference>
<feature type="transmembrane region" description="Helical" evidence="1">
    <location>
        <begin position="107"/>
        <end position="126"/>
    </location>
</feature>
<dbReference type="NCBIfam" id="NF042915">
    <property type="entry name" value="MAB_1171c_fam"/>
    <property type="match status" value="1"/>
</dbReference>
<sequence>MLGLKSVIFPVCAALCAIAFLYKLLDVRKGSRDPALIALLAAFLCKGVSFVLSTPAVSAGVDRFSGVSNLGALGIHLMGGASSSAAFLIAIVHWVHPRDVARARTRMLLTATALCATAMLVLWWAGDDGSGQRSQHYLLQNAHRPVTAAYLLLYVTAFGAGLVEIIRLSLRYGKVSGRAWLRRGLHCTAAGAAAYLVYCLNRAWAVVAVQLDLAPLDWEAVTPLSNGIGITFLAAGLTMPSWGPRLSAARQRTDHFLAHQKLHRLWSDLCAASPNIALSPPERSRLVRFAPYDINYRLYRRVIEIQDGILALRPYMPEEPDGATADAEAALVAAAIDAKMREVELPEEPPTVTSFVPSDVDYAGEVSRLVGVARAYSALVKQGQGGEQ</sequence>
<organism evidence="3 4">
    <name type="scientific">Streptosporangium nondiastaticum</name>
    <dbReference type="NCBI Taxonomy" id="35764"/>
    <lineage>
        <taxon>Bacteria</taxon>
        <taxon>Bacillati</taxon>
        <taxon>Actinomycetota</taxon>
        <taxon>Actinomycetes</taxon>
        <taxon>Streptosporangiales</taxon>
        <taxon>Streptosporangiaceae</taxon>
        <taxon>Streptosporangium</taxon>
    </lineage>
</organism>
<comment type="caution">
    <text evidence="3">The sequence shown here is derived from an EMBL/GenBank/DDBJ whole genome shotgun (WGS) entry which is preliminary data.</text>
</comment>
<keyword evidence="1" id="KW-0812">Transmembrane</keyword>
<keyword evidence="1" id="KW-0472">Membrane</keyword>
<name>A0A9X7PII7_9ACTN</name>
<accession>A0A9X7PII7</accession>
<dbReference type="AlphaFoldDB" id="A0A9X7PII7"/>
<feature type="transmembrane region" description="Helical" evidence="1">
    <location>
        <begin position="224"/>
        <end position="242"/>
    </location>
</feature>
<feature type="transmembrane region" description="Helical" evidence="1">
    <location>
        <begin position="6"/>
        <end position="25"/>
    </location>
</feature>
<gene>
    <name evidence="3" type="ORF">B7P34_08545</name>
</gene>
<evidence type="ECO:0000313" key="3">
    <source>
        <dbReference type="EMBL" id="PSJ29152.1"/>
    </source>
</evidence>
<protein>
    <recommendedName>
        <fullName evidence="2">DUF6545 domain-containing protein</fullName>
    </recommendedName>
</protein>
<dbReference type="Pfam" id="PF20182">
    <property type="entry name" value="DUF6545"/>
    <property type="match status" value="1"/>
</dbReference>
<keyword evidence="4" id="KW-1185">Reference proteome</keyword>
<dbReference type="InterPro" id="IPR046675">
    <property type="entry name" value="DUF6545"/>
</dbReference>
<evidence type="ECO:0000313" key="4">
    <source>
        <dbReference type="Proteomes" id="UP000242427"/>
    </source>
</evidence>
<dbReference type="EMBL" id="PXWG01000013">
    <property type="protein sequence ID" value="PSJ29152.1"/>
    <property type="molecule type" value="Genomic_DNA"/>
</dbReference>
<dbReference type="RefSeq" id="WP_106675201.1">
    <property type="nucleotide sequence ID" value="NZ_PXWG01000013.1"/>
</dbReference>
<evidence type="ECO:0000256" key="1">
    <source>
        <dbReference type="SAM" id="Phobius"/>
    </source>
</evidence>
<feature type="domain" description="DUF6545" evidence="2">
    <location>
        <begin position="257"/>
        <end position="377"/>
    </location>
</feature>
<proteinExistence type="predicted"/>
<keyword evidence="1" id="KW-1133">Transmembrane helix</keyword>
<feature type="transmembrane region" description="Helical" evidence="1">
    <location>
        <begin position="73"/>
        <end position="95"/>
    </location>
</feature>
<dbReference type="Proteomes" id="UP000242427">
    <property type="component" value="Unassembled WGS sequence"/>
</dbReference>
<reference evidence="3 4" key="1">
    <citation type="submission" date="2018-03" db="EMBL/GenBank/DDBJ databases">
        <title>Chitinolytic properties of Streptosporangium nondiastaticum TBG75A20.</title>
        <authorList>
            <person name="Gayathri V."/>
            <person name="Shiburaj S."/>
        </authorList>
    </citation>
    <scope>NUCLEOTIDE SEQUENCE [LARGE SCALE GENOMIC DNA]</scope>
    <source>
        <strain evidence="3 4">TBG75A20</strain>
    </source>
</reference>
<feature type="transmembrane region" description="Helical" evidence="1">
    <location>
        <begin position="37"/>
        <end position="61"/>
    </location>
</feature>
<evidence type="ECO:0000259" key="2">
    <source>
        <dbReference type="Pfam" id="PF20182"/>
    </source>
</evidence>
<feature type="transmembrane region" description="Helical" evidence="1">
    <location>
        <begin position="184"/>
        <end position="204"/>
    </location>
</feature>